<reference evidence="1 2" key="1">
    <citation type="submission" date="2024-09" db="EMBL/GenBank/DDBJ databases">
        <authorList>
            <person name="Zhang Y."/>
        </authorList>
    </citation>
    <scope>NUCLEOTIDE SEQUENCE [LARGE SCALE GENOMIC DNA]</scope>
    <source>
        <strain evidence="1 2">ZJ318</strain>
    </source>
</reference>
<dbReference type="Proteomes" id="UP001576708">
    <property type="component" value="Unassembled WGS sequence"/>
</dbReference>
<proteinExistence type="predicted"/>
<accession>A0ABV4VKP8</accession>
<keyword evidence="2" id="KW-1185">Reference proteome</keyword>
<dbReference type="EMBL" id="JBHFGU010000004">
    <property type="protein sequence ID" value="MFB2620874.1"/>
    <property type="molecule type" value="Genomic_DNA"/>
</dbReference>
<evidence type="ECO:0000313" key="2">
    <source>
        <dbReference type="Proteomes" id="UP001576708"/>
    </source>
</evidence>
<gene>
    <name evidence="1" type="ORF">ACE02W_13735</name>
</gene>
<dbReference type="Pfam" id="PF06723">
    <property type="entry name" value="MreB_Mbl"/>
    <property type="match status" value="1"/>
</dbReference>
<evidence type="ECO:0000313" key="1">
    <source>
        <dbReference type="EMBL" id="MFB2620874.1"/>
    </source>
</evidence>
<dbReference type="Gene3D" id="3.30.420.40">
    <property type="match status" value="1"/>
</dbReference>
<dbReference type="RefSeq" id="WP_342202036.1">
    <property type="nucleotide sequence ID" value="NZ_JBCATE010000004.1"/>
</dbReference>
<dbReference type="InterPro" id="IPR056546">
    <property type="entry name" value="MreB_MamK-like"/>
</dbReference>
<name>A0ABV4VKP8_9GAMM</name>
<comment type="caution">
    <text evidence="1">The sequence shown here is derived from an EMBL/GenBank/DDBJ whole genome shotgun (WGS) entry which is preliminary data.</text>
</comment>
<protein>
    <submittedName>
        <fullName evidence="1">Rod shape-determining protein</fullName>
    </submittedName>
</protein>
<sequence length="172" mass="19400">MDVFNWLKGLVSKDVLIELTEAKITIKSFGDKTCIEYEPVLALVDEPTQTRIKAIGREAMGLQGEGVRLVNPFSHPRMFVASFELAEKLLQYGISQLHTSGFRAAPRVIVHQLEKTEGGLTDIEDRVLRELAMGAGAREVVIYLGPRLNTDLDTFDEIKRRVETQRAYKKLI</sequence>
<organism evidence="1 2">
    <name type="scientific">Shewanella mangrovisoli</name>
    <dbReference type="NCBI Taxonomy" id="2864211"/>
    <lineage>
        <taxon>Bacteria</taxon>
        <taxon>Pseudomonadati</taxon>
        <taxon>Pseudomonadota</taxon>
        <taxon>Gammaproteobacteria</taxon>
        <taxon>Alteromonadales</taxon>
        <taxon>Shewanellaceae</taxon>
        <taxon>Shewanella</taxon>
    </lineage>
</organism>